<dbReference type="PANTHER" id="PTHR43316:SF3">
    <property type="entry name" value="HALOACID DEHALOGENASE, TYPE II (AFU_ORTHOLOGUE AFUA_2G07750)-RELATED"/>
    <property type="match status" value="1"/>
</dbReference>
<comment type="similarity">
    <text evidence="1">Belongs to the HAD-like hydrolase superfamily. S-2-haloalkanoic acid dehalogenase family.</text>
</comment>
<evidence type="ECO:0000313" key="5">
    <source>
        <dbReference type="Proteomes" id="UP001287286"/>
    </source>
</evidence>
<dbReference type="NCBIfam" id="TIGR01493">
    <property type="entry name" value="HAD-SF-IA-v2"/>
    <property type="match status" value="1"/>
</dbReference>
<evidence type="ECO:0000256" key="2">
    <source>
        <dbReference type="ARBA" id="ARBA00022801"/>
    </source>
</evidence>
<dbReference type="InterPro" id="IPR006439">
    <property type="entry name" value="HAD-SF_hydro_IA"/>
</dbReference>
<dbReference type="NCBIfam" id="TIGR01428">
    <property type="entry name" value="HAD_type_II"/>
    <property type="match status" value="1"/>
</dbReference>
<dbReference type="PANTHER" id="PTHR43316">
    <property type="entry name" value="HYDROLASE, HALOACID DELAHOGENASE-RELATED"/>
    <property type="match status" value="1"/>
</dbReference>
<gene>
    <name evidence="4" type="ORF">Purlil1_1490</name>
</gene>
<dbReference type="SFLD" id="SFLDS00003">
    <property type="entry name" value="Haloacid_Dehalogenase"/>
    <property type="match status" value="1"/>
</dbReference>
<organism evidence="4 5">
    <name type="scientific">Purpureocillium lilacinum</name>
    <name type="common">Paecilomyces lilacinus</name>
    <dbReference type="NCBI Taxonomy" id="33203"/>
    <lineage>
        <taxon>Eukaryota</taxon>
        <taxon>Fungi</taxon>
        <taxon>Dikarya</taxon>
        <taxon>Ascomycota</taxon>
        <taxon>Pezizomycotina</taxon>
        <taxon>Sordariomycetes</taxon>
        <taxon>Hypocreomycetidae</taxon>
        <taxon>Hypocreales</taxon>
        <taxon>Ophiocordycipitaceae</taxon>
        <taxon>Purpureocillium</taxon>
    </lineage>
</organism>
<dbReference type="InterPro" id="IPR023214">
    <property type="entry name" value="HAD_sf"/>
</dbReference>
<protein>
    <recommendedName>
        <fullName evidence="6">Haloacid dehalogenase, type II</fullName>
    </recommendedName>
</protein>
<dbReference type="InterPro" id="IPR006328">
    <property type="entry name" value="2-HAD"/>
</dbReference>
<evidence type="ECO:0000313" key="4">
    <source>
        <dbReference type="EMBL" id="KAK4093999.1"/>
    </source>
</evidence>
<dbReference type="Gene3D" id="3.40.50.1000">
    <property type="entry name" value="HAD superfamily/HAD-like"/>
    <property type="match status" value="1"/>
</dbReference>
<dbReference type="PRINTS" id="PR00413">
    <property type="entry name" value="HADHALOGNASE"/>
</dbReference>
<sequence>MARTAVAFDLYGTLLSTESIARHLARLYGDERAKAIAAQARRYQLEYTWRINSMGAYRSFSDLTRWSFRQATAEAGVQLTPEQEEEIMDAYNGLDTFPEVGKALTTLAETPSLDPYIFSNGTVSMITSSLKTSPSLARASNVLPPAKVVSVDPLKVFKPDPRTYQHMAKTAGFEGQLGSVWLVSSNPFDVAGAVAAGLKAAWVDRAGGGWVDGLGGATDIKPTVIVKGVDEAVGQILRCDMSSTTHRIAWCGTSLERGPATCGTPTAPGLKRRAGIVEGLNADSPSARHITRGRVAHDVYPAIQPRFALAWAPPIAAQRRRAAGARCVGLPASSASGRPPRHLLSAFWQTSCRRIRSAIVHVVHHVAVLAPGHGASGQNPNAFCAGTPICADAHDVFRDSVGNAQEAQPHPVVDAFVRFLSPVLDGRAGMIDFETGLHARPLPEGLRDPWTMEGRNNPRCHRGEGSALDFGGS</sequence>
<dbReference type="InterPro" id="IPR023198">
    <property type="entry name" value="PGP-like_dom2"/>
</dbReference>
<keyword evidence="5" id="KW-1185">Reference proteome</keyword>
<reference evidence="4 5" key="1">
    <citation type="journal article" date="2024" name="Microbiol. Resour. Announc.">
        <title>Genome annotations for the ascomycete fungi Trichoderma harzianum, Trichoderma aggressivum, and Purpureocillium lilacinum.</title>
        <authorList>
            <person name="Beijen E.P.W."/>
            <person name="Ohm R.A."/>
        </authorList>
    </citation>
    <scope>NUCLEOTIDE SEQUENCE [LARGE SCALE GENOMIC DNA]</scope>
    <source>
        <strain evidence="4 5">CBS 150709</strain>
    </source>
</reference>
<dbReference type="InterPro" id="IPR051540">
    <property type="entry name" value="S-2-haloacid_dehalogenase"/>
</dbReference>
<accession>A0ABR0CCT8</accession>
<evidence type="ECO:0000256" key="3">
    <source>
        <dbReference type="SAM" id="MobiDB-lite"/>
    </source>
</evidence>
<proteinExistence type="inferred from homology"/>
<dbReference type="Proteomes" id="UP001287286">
    <property type="component" value="Unassembled WGS sequence"/>
</dbReference>
<evidence type="ECO:0008006" key="6">
    <source>
        <dbReference type="Google" id="ProtNLM"/>
    </source>
</evidence>
<dbReference type="SUPFAM" id="SSF56784">
    <property type="entry name" value="HAD-like"/>
    <property type="match status" value="1"/>
</dbReference>
<dbReference type="Gene3D" id="1.10.150.240">
    <property type="entry name" value="Putative phosphatase, domain 2"/>
    <property type="match status" value="1"/>
</dbReference>
<name>A0ABR0CCT8_PURLI</name>
<comment type="caution">
    <text evidence="4">The sequence shown here is derived from an EMBL/GenBank/DDBJ whole genome shotgun (WGS) entry which is preliminary data.</text>
</comment>
<feature type="region of interest" description="Disordered" evidence="3">
    <location>
        <begin position="448"/>
        <end position="473"/>
    </location>
</feature>
<evidence type="ECO:0000256" key="1">
    <source>
        <dbReference type="ARBA" id="ARBA00008106"/>
    </source>
</evidence>
<dbReference type="SFLD" id="SFLDG01129">
    <property type="entry name" value="C1.5:_HAD__Beta-PGM__Phosphata"/>
    <property type="match status" value="1"/>
</dbReference>
<dbReference type="Pfam" id="PF00702">
    <property type="entry name" value="Hydrolase"/>
    <property type="match status" value="1"/>
</dbReference>
<dbReference type="InterPro" id="IPR036412">
    <property type="entry name" value="HAD-like_sf"/>
</dbReference>
<keyword evidence="2" id="KW-0378">Hydrolase</keyword>
<dbReference type="EMBL" id="JAWRVI010000004">
    <property type="protein sequence ID" value="KAK4093999.1"/>
    <property type="molecule type" value="Genomic_DNA"/>
</dbReference>